<dbReference type="InterPro" id="IPR015421">
    <property type="entry name" value="PyrdxlP-dep_Trfase_major"/>
</dbReference>
<organism evidence="8 9">
    <name type="scientific">Streptomyces rapamycinicus (strain ATCC 29253 / DSM 41530 / NRRL 5491 / AYB-994)</name>
    <name type="common">Streptomyces hygroscopicus (strain ATCC 29253)</name>
    <dbReference type="NCBI Taxonomy" id="1343740"/>
    <lineage>
        <taxon>Bacteria</taxon>
        <taxon>Bacillati</taxon>
        <taxon>Actinomycetota</taxon>
        <taxon>Actinomycetes</taxon>
        <taxon>Kitasatosporales</taxon>
        <taxon>Streptomycetaceae</taxon>
        <taxon>Streptomyces</taxon>
        <taxon>Streptomyces violaceusniger group</taxon>
    </lineage>
</organism>
<dbReference type="eggNOG" id="COG0076">
    <property type="taxonomic scope" value="Bacteria"/>
</dbReference>
<reference evidence="8 9" key="1">
    <citation type="journal article" date="2018" name="J. Biol. Chem.">
        <title>Discovery of the actinoplanic acid pathway in Streptomyces rapamycinicus reveals a genetically conserved synergism with rapamycin.</title>
        <authorList>
            <person name="Mrak P."/>
            <person name="Krastel P."/>
            <person name="Pivk Lukancic P."/>
            <person name="Tao J."/>
            <person name="Pistorius D."/>
            <person name="Moore C.M."/>
        </authorList>
    </citation>
    <scope>NUCLEOTIDE SEQUENCE [LARGE SCALE GENOMIC DNA]</scope>
    <source>
        <strain evidence="8 9">NRRL 5491</strain>
    </source>
</reference>
<evidence type="ECO:0000256" key="6">
    <source>
        <dbReference type="PIRSR" id="PIRSR602129-50"/>
    </source>
</evidence>
<dbReference type="GO" id="GO:0004058">
    <property type="term" value="F:aromatic-L-amino-acid decarboxylase activity"/>
    <property type="evidence" value="ECO:0007669"/>
    <property type="project" value="UniProtKB-ARBA"/>
</dbReference>
<dbReference type="PANTHER" id="PTHR11999">
    <property type="entry name" value="GROUP II PYRIDOXAL-5-PHOSPHATE DECARBOXYLASE"/>
    <property type="match status" value="1"/>
</dbReference>
<keyword evidence="4 6" id="KW-0663">Pyridoxal phosphate</keyword>
<evidence type="ECO:0000256" key="4">
    <source>
        <dbReference type="ARBA" id="ARBA00022898"/>
    </source>
</evidence>
<evidence type="ECO:0000313" key="8">
    <source>
        <dbReference type="EMBL" id="RLV71880.1"/>
    </source>
</evidence>
<keyword evidence="3" id="KW-0210">Decarboxylase</keyword>
<evidence type="ECO:0008006" key="10">
    <source>
        <dbReference type="Google" id="ProtNLM"/>
    </source>
</evidence>
<dbReference type="STRING" id="1343740.M271_49585"/>
<keyword evidence="5 7" id="KW-0456">Lyase</keyword>
<dbReference type="InterPro" id="IPR002129">
    <property type="entry name" value="PyrdxlP-dep_de-COase"/>
</dbReference>
<dbReference type="Gene3D" id="1.20.1340.10">
    <property type="entry name" value="dopa decarboxylase, N-terminal domain"/>
    <property type="match status" value="1"/>
</dbReference>
<feature type="modified residue" description="N6-(pyridoxal phosphate)lysine" evidence="6">
    <location>
        <position position="302"/>
    </location>
</feature>
<dbReference type="Proteomes" id="UP000281594">
    <property type="component" value="Unassembled WGS sequence"/>
</dbReference>
<dbReference type="InterPro" id="IPR010977">
    <property type="entry name" value="Aromatic_deC"/>
</dbReference>
<dbReference type="InterPro" id="IPR015422">
    <property type="entry name" value="PyrdxlP-dep_Trfase_small"/>
</dbReference>
<dbReference type="KEGG" id="src:M271_49585"/>
<dbReference type="Pfam" id="PF00282">
    <property type="entry name" value="Pyridoxal_deC"/>
    <property type="match status" value="1"/>
</dbReference>
<dbReference type="GO" id="GO:0019752">
    <property type="term" value="P:carboxylic acid metabolic process"/>
    <property type="evidence" value="ECO:0007669"/>
    <property type="project" value="InterPro"/>
</dbReference>
<evidence type="ECO:0000313" key="9">
    <source>
        <dbReference type="Proteomes" id="UP000281594"/>
    </source>
</evidence>
<evidence type="ECO:0000256" key="5">
    <source>
        <dbReference type="ARBA" id="ARBA00023239"/>
    </source>
</evidence>
<name>A0A0A0NV01_STRRN</name>
<dbReference type="InterPro" id="IPR015424">
    <property type="entry name" value="PyrdxlP-dep_Trfase"/>
</dbReference>
<sequence length="484" mass="52618">MPNKPILGLDEDDRETAGRLLATFFDDYEQSIAQRPLVPDVDREVLAGLLTTPFPDKGIGVEGLFREINQKILPNSTTVAHPRFLAYVLGPPNGIAPYAEAIAATINQNCNFWQLSPAASVVERAVITWLCGLFGYGDQAGGILTGGGSIATLNALTTALHARRPRFREQGLQTAGPQLVVYTSAEAHRCVDKAAAILGIGLNNVRHVPTDDRYRMRVDVLEETIRADRAAGLEPFCVVATPGTVTSGSIDPIADIADVCTRQDLWLHLDGAYGALFVLSERKREVFEACARADSIALDPHKLLFAPLEAGCLLVRDRTQLAQAYAFPSSYLTVEEDPLMVDYMDYGPQLSRSFKAFKVWSALQAFGVDAFRAAIDHTLDLAQYMADLIEAAPDLELMAPVSLTAVCFRIKDATEADHTAVLATLIEEGTALLGPARLDGRHGIRICVTNHRTTRDDIELILNRLSDIARQGRGPVGDAMEVAL</sequence>
<comment type="cofactor">
    <cofactor evidence="1 6 7">
        <name>pyridoxal 5'-phosphate</name>
        <dbReference type="ChEBI" id="CHEBI:597326"/>
    </cofactor>
</comment>
<dbReference type="RefSeq" id="WP_020874758.1">
    <property type="nucleotide sequence ID" value="NC_022785.1"/>
</dbReference>
<evidence type="ECO:0000256" key="3">
    <source>
        <dbReference type="ARBA" id="ARBA00022793"/>
    </source>
</evidence>
<dbReference type="PANTHER" id="PTHR11999:SF70">
    <property type="entry name" value="MIP05841P"/>
    <property type="match status" value="1"/>
</dbReference>
<dbReference type="CDD" id="cd06450">
    <property type="entry name" value="DOPA_deC_like"/>
    <property type="match status" value="1"/>
</dbReference>
<dbReference type="Gene3D" id="3.90.1150.10">
    <property type="entry name" value="Aspartate Aminotransferase, domain 1"/>
    <property type="match status" value="1"/>
</dbReference>
<evidence type="ECO:0000256" key="2">
    <source>
        <dbReference type="ARBA" id="ARBA00009533"/>
    </source>
</evidence>
<dbReference type="InterPro" id="IPR021115">
    <property type="entry name" value="Pyridoxal-P_BS"/>
</dbReference>
<comment type="caution">
    <text evidence="8">The sequence shown here is derived from an EMBL/GenBank/DDBJ whole genome shotgun (WGS) entry which is preliminary data.</text>
</comment>
<dbReference type="AlphaFoldDB" id="A0A0A0NV01"/>
<dbReference type="HOGENOM" id="CLU_011856_0_4_11"/>
<accession>A0A0A0NV01</accession>
<proteinExistence type="inferred from homology"/>
<dbReference type="EMBL" id="QYCY01000004">
    <property type="protein sequence ID" value="RLV71880.1"/>
    <property type="molecule type" value="Genomic_DNA"/>
</dbReference>
<dbReference type="SUPFAM" id="SSF53383">
    <property type="entry name" value="PLP-dependent transferases"/>
    <property type="match status" value="1"/>
</dbReference>
<dbReference type="PROSITE" id="PS00392">
    <property type="entry name" value="DDC_GAD_HDC_YDC"/>
    <property type="match status" value="1"/>
</dbReference>
<dbReference type="PRINTS" id="PR00800">
    <property type="entry name" value="YHDCRBOXLASE"/>
</dbReference>
<dbReference type="Gene3D" id="3.40.640.10">
    <property type="entry name" value="Type I PLP-dependent aspartate aminotransferase-like (Major domain)"/>
    <property type="match status" value="1"/>
</dbReference>
<evidence type="ECO:0000256" key="1">
    <source>
        <dbReference type="ARBA" id="ARBA00001933"/>
    </source>
</evidence>
<protein>
    <recommendedName>
        <fullName evidence="10">Pyridoxal-dependent decarboxylase</fullName>
    </recommendedName>
</protein>
<dbReference type="GO" id="GO:0006520">
    <property type="term" value="P:amino acid metabolic process"/>
    <property type="evidence" value="ECO:0007669"/>
    <property type="project" value="InterPro"/>
</dbReference>
<comment type="similarity">
    <text evidence="2 7">Belongs to the group II decarboxylase family.</text>
</comment>
<dbReference type="GO" id="GO:0030170">
    <property type="term" value="F:pyridoxal phosphate binding"/>
    <property type="evidence" value="ECO:0007669"/>
    <property type="project" value="InterPro"/>
</dbReference>
<gene>
    <name evidence="8" type="ORF">D3C57_145175</name>
</gene>
<evidence type="ECO:0000256" key="7">
    <source>
        <dbReference type="RuleBase" id="RU000382"/>
    </source>
</evidence>